<dbReference type="Gene3D" id="1.20.1280.50">
    <property type="match status" value="1"/>
</dbReference>
<dbReference type="EMBL" id="KI393908">
    <property type="protein sequence ID" value="ERN06179.1"/>
    <property type="molecule type" value="Genomic_DNA"/>
</dbReference>
<evidence type="ECO:0000259" key="2">
    <source>
        <dbReference type="PROSITE" id="PS50181"/>
    </source>
</evidence>
<dbReference type="SUPFAM" id="SSF81383">
    <property type="entry name" value="F-box domain"/>
    <property type="match status" value="1"/>
</dbReference>
<name>W1PES4_AMBTC</name>
<dbReference type="InterPro" id="IPR036047">
    <property type="entry name" value="F-box-like_dom_sf"/>
</dbReference>
<feature type="domain" description="F-box" evidence="2">
    <location>
        <begin position="59"/>
        <end position="109"/>
    </location>
</feature>
<dbReference type="AlphaFoldDB" id="W1PES4"/>
<evidence type="ECO:0000313" key="3">
    <source>
        <dbReference type="EMBL" id="ERN06179.1"/>
    </source>
</evidence>
<proteinExistence type="predicted"/>
<dbReference type="Gramene" id="ERN06179">
    <property type="protein sequence ID" value="ERN06179"/>
    <property type="gene ID" value="AMTR_s00016p00134780"/>
</dbReference>
<protein>
    <recommendedName>
        <fullName evidence="2">F-box domain-containing protein</fullName>
    </recommendedName>
</protein>
<dbReference type="PANTHER" id="PTHR31672">
    <property type="entry name" value="BNACNNG10540D PROTEIN"/>
    <property type="match status" value="1"/>
</dbReference>
<dbReference type="CDD" id="cd22157">
    <property type="entry name" value="F-box_AtFBW1-like"/>
    <property type="match status" value="1"/>
</dbReference>
<gene>
    <name evidence="3" type="ORF">AMTR_s00016p00134780</name>
</gene>
<dbReference type="Pfam" id="PF00646">
    <property type="entry name" value="F-box"/>
    <property type="match status" value="1"/>
</dbReference>
<feature type="region of interest" description="Disordered" evidence="1">
    <location>
        <begin position="1"/>
        <end position="49"/>
    </location>
</feature>
<dbReference type="SMART" id="SM00256">
    <property type="entry name" value="FBOX"/>
    <property type="match status" value="1"/>
</dbReference>
<dbReference type="Proteomes" id="UP000017836">
    <property type="component" value="Unassembled WGS sequence"/>
</dbReference>
<organism evidence="3 4">
    <name type="scientific">Amborella trichopoda</name>
    <dbReference type="NCBI Taxonomy" id="13333"/>
    <lineage>
        <taxon>Eukaryota</taxon>
        <taxon>Viridiplantae</taxon>
        <taxon>Streptophyta</taxon>
        <taxon>Embryophyta</taxon>
        <taxon>Tracheophyta</taxon>
        <taxon>Spermatophyta</taxon>
        <taxon>Magnoliopsida</taxon>
        <taxon>Amborellales</taxon>
        <taxon>Amborellaceae</taxon>
        <taxon>Amborella</taxon>
    </lineage>
</organism>
<dbReference type="InterPro" id="IPR050796">
    <property type="entry name" value="SCF_F-box_component"/>
</dbReference>
<reference evidence="4" key="1">
    <citation type="journal article" date="2013" name="Science">
        <title>The Amborella genome and the evolution of flowering plants.</title>
        <authorList>
            <consortium name="Amborella Genome Project"/>
        </authorList>
    </citation>
    <scope>NUCLEOTIDE SEQUENCE [LARGE SCALE GENOMIC DNA]</scope>
</reference>
<dbReference type="InterPro" id="IPR001810">
    <property type="entry name" value="F-box_dom"/>
</dbReference>
<feature type="compositionally biased region" description="Basic and acidic residues" evidence="1">
    <location>
        <begin position="29"/>
        <end position="40"/>
    </location>
</feature>
<evidence type="ECO:0000256" key="1">
    <source>
        <dbReference type="SAM" id="MobiDB-lite"/>
    </source>
</evidence>
<sequence>MGEFGRSKKRTQEKTDEKQMGDFGRSRKRTQEKTDDIERSRQRKKASSLSMQKQLGTVCYLSDALPDELVEKILLLLPVDSLVRMKRVSQSWNRLISSPSFAEYYYISSESRYGSSSPGEVHSRSPSPREKYLIANFLSGSCSPGEVRSCSPLPSASASPRYVFDGYQRFLLAQSPKRRSMII</sequence>
<keyword evidence="4" id="KW-1185">Reference proteome</keyword>
<dbReference type="PROSITE" id="PS50181">
    <property type="entry name" value="FBOX"/>
    <property type="match status" value="1"/>
</dbReference>
<feature type="compositionally biased region" description="Basic and acidic residues" evidence="1">
    <location>
        <begin position="10"/>
        <end position="20"/>
    </location>
</feature>
<dbReference type="HOGENOM" id="CLU_1477087_0_0_1"/>
<accession>W1PES4</accession>
<evidence type="ECO:0000313" key="4">
    <source>
        <dbReference type="Proteomes" id="UP000017836"/>
    </source>
</evidence>